<feature type="compositionally biased region" description="Basic and acidic residues" evidence="13">
    <location>
        <begin position="399"/>
        <end position="420"/>
    </location>
</feature>
<evidence type="ECO:0000256" key="7">
    <source>
        <dbReference type="ARBA" id="ARBA00023163"/>
    </source>
</evidence>
<keyword evidence="7" id="KW-0804">Transcription</keyword>
<dbReference type="OrthoDB" id="1918432at2759"/>
<feature type="binding site" evidence="12">
    <location>
        <position position="177"/>
    </location>
    <ligand>
        <name>a divalent metal cation</name>
        <dbReference type="ChEBI" id="CHEBI:60240"/>
    </ligand>
</feature>
<keyword evidence="3" id="KW-0678">Repressor</keyword>
<feature type="binding site" evidence="12">
    <location>
        <position position="175"/>
    </location>
    <ligand>
        <name>a divalent metal cation</name>
        <dbReference type="ChEBI" id="CHEBI:60240"/>
    </ligand>
</feature>
<feature type="binding site" evidence="11">
    <location>
        <position position="98"/>
    </location>
    <ligand>
        <name>substrate</name>
    </ligand>
</feature>
<dbReference type="GO" id="GO:0031507">
    <property type="term" value="P:heterochromatin formation"/>
    <property type="evidence" value="ECO:0007669"/>
    <property type="project" value="TreeGrafter"/>
</dbReference>
<evidence type="ECO:0000256" key="5">
    <source>
        <dbReference type="ARBA" id="ARBA00022853"/>
    </source>
</evidence>
<comment type="subcellular location">
    <subcellularLocation>
        <location evidence="1">Nucleus</location>
    </subcellularLocation>
</comment>
<feature type="region of interest" description="Disordered" evidence="13">
    <location>
        <begin position="374"/>
        <end position="427"/>
    </location>
</feature>
<dbReference type="GO" id="GO:0070210">
    <property type="term" value="C:Rpd3L-Expanded complex"/>
    <property type="evidence" value="ECO:0007669"/>
    <property type="project" value="TreeGrafter"/>
</dbReference>
<feature type="non-terminal residue" evidence="15">
    <location>
        <position position="427"/>
    </location>
</feature>
<evidence type="ECO:0000256" key="6">
    <source>
        <dbReference type="ARBA" id="ARBA00023015"/>
    </source>
</evidence>
<evidence type="ECO:0000256" key="9">
    <source>
        <dbReference type="ARBA" id="ARBA00061569"/>
    </source>
</evidence>
<evidence type="ECO:0000256" key="11">
    <source>
        <dbReference type="PIRSR" id="PIRSR037913-2"/>
    </source>
</evidence>
<keyword evidence="4" id="KW-0378">Hydrolase</keyword>
<feature type="compositionally biased region" description="Acidic residues" evidence="13">
    <location>
        <begin position="385"/>
        <end position="398"/>
    </location>
</feature>
<feature type="binding site" evidence="11">
    <location>
        <position position="148"/>
    </location>
    <ligand>
        <name>substrate</name>
    </ligand>
</feature>
<evidence type="ECO:0000256" key="13">
    <source>
        <dbReference type="SAM" id="MobiDB-lite"/>
    </source>
</evidence>
<proteinExistence type="inferred from homology"/>
<dbReference type="GO" id="GO:0046872">
    <property type="term" value="F:metal ion binding"/>
    <property type="evidence" value="ECO:0007669"/>
    <property type="project" value="UniProtKB-KW"/>
</dbReference>
<dbReference type="EMBL" id="KZ989218">
    <property type="protein sequence ID" value="RKP27374.1"/>
    <property type="molecule type" value="Genomic_DNA"/>
</dbReference>
<accession>A0A4P9Z487</accession>
<reference evidence="16" key="1">
    <citation type="journal article" date="2018" name="Nat. Microbiol.">
        <title>Leveraging single-cell genomics to expand the fungal tree of life.</title>
        <authorList>
            <person name="Ahrendt S.R."/>
            <person name="Quandt C.A."/>
            <person name="Ciobanu D."/>
            <person name="Clum A."/>
            <person name="Salamov A."/>
            <person name="Andreopoulos B."/>
            <person name="Cheng J.F."/>
            <person name="Woyke T."/>
            <person name="Pelin A."/>
            <person name="Henrissat B."/>
            <person name="Reynolds N.K."/>
            <person name="Benny G.L."/>
            <person name="Smith M.E."/>
            <person name="James T.Y."/>
            <person name="Grigoriev I.V."/>
        </authorList>
    </citation>
    <scope>NUCLEOTIDE SEQUENCE [LARGE SCALE GENOMIC DNA]</scope>
    <source>
        <strain evidence="16">Benny S71-1</strain>
    </source>
</reference>
<feature type="domain" description="Histone deacetylase" evidence="14">
    <location>
        <begin position="27"/>
        <end position="317"/>
    </location>
</feature>
<evidence type="ECO:0000313" key="16">
    <source>
        <dbReference type="Proteomes" id="UP000278143"/>
    </source>
</evidence>
<keyword evidence="12" id="KW-0479">Metal-binding</keyword>
<dbReference type="PIRSF" id="PIRSF037913">
    <property type="entry name" value="His_deacetylse_1"/>
    <property type="match status" value="1"/>
</dbReference>
<dbReference type="GO" id="GO:0032221">
    <property type="term" value="C:Rpd3S complex"/>
    <property type="evidence" value="ECO:0007669"/>
    <property type="project" value="UniProtKB-ARBA"/>
</dbReference>
<keyword evidence="6" id="KW-0805">Transcription regulation</keyword>
<dbReference type="EC" id="3.5.1.98" evidence="2"/>
<dbReference type="InterPro" id="IPR037138">
    <property type="entry name" value="His_deacetylse_dom_sf"/>
</dbReference>
<organism evidence="15 16">
    <name type="scientific">Syncephalis pseudoplumigaleata</name>
    <dbReference type="NCBI Taxonomy" id="1712513"/>
    <lineage>
        <taxon>Eukaryota</taxon>
        <taxon>Fungi</taxon>
        <taxon>Fungi incertae sedis</taxon>
        <taxon>Zoopagomycota</taxon>
        <taxon>Zoopagomycotina</taxon>
        <taxon>Zoopagomycetes</taxon>
        <taxon>Zoopagales</taxon>
        <taxon>Piptocephalidaceae</taxon>
        <taxon>Syncephalis</taxon>
    </lineage>
</organism>
<evidence type="ECO:0000256" key="1">
    <source>
        <dbReference type="ARBA" id="ARBA00004123"/>
    </source>
</evidence>
<evidence type="ECO:0000256" key="3">
    <source>
        <dbReference type="ARBA" id="ARBA00022491"/>
    </source>
</evidence>
<dbReference type="Pfam" id="PF00850">
    <property type="entry name" value="Hist_deacetyl"/>
    <property type="match status" value="1"/>
</dbReference>
<dbReference type="InterPro" id="IPR003084">
    <property type="entry name" value="HDAC_I/II"/>
</dbReference>
<feature type="active site" description="Proton acceptor" evidence="10">
    <location>
        <position position="140"/>
    </location>
</feature>
<evidence type="ECO:0000256" key="2">
    <source>
        <dbReference type="ARBA" id="ARBA00012111"/>
    </source>
</evidence>
<evidence type="ECO:0000313" key="15">
    <source>
        <dbReference type="EMBL" id="RKP27374.1"/>
    </source>
</evidence>
<feature type="binding site" evidence="12">
    <location>
        <position position="263"/>
    </location>
    <ligand>
        <name>a divalent metal cation</name>
        <dbReference type="ChEBI" id="CHEBI:60240"/>
    </ligand>
</feature>
<gene>
    <name evidence="15" type="ORF">SYNPS1DRAFT_12767</name>
</gene>
<dbReference type="FunFam" id="3.40.800.20:FF:000001">
    <property type="entry name" value="Histone deacetylase"/>
    <property type="match status" value="1"/>
</dbReference>
<evidence type="ECO:0000256" key="10">
    <source>
        <dbReference type="PIRSR" id="PIRSR037913-1"/>
    </source>
</evidence>
<sequence length="427" mass="48560">MTSSHSQPRISYFYDHDVGNYTYCAGHPMKPHRVRMAHNLVVNYGLYKKMSIVRPERATARRMTRFHTDEYIDFLQRVTPETADSFIVQQARFNVGEDCPIFDGLFEFCSISAGGSIGNARKLNSNECDIAINWAGGLHHAKRMEASGFCYVNDIVLAILELLRYHQRVLYIDIDIHHGDGVEEAFYTTDRVMTCSFHKHGEYFPGTGDIDDIGLDKGKYYAVNVPLRDGMNDEAYRDLFQTTISHIMGWYRPGAVVLQCGADSLAGDRLGCFNLSMRGHAACVEFMKSFNVPLLVVGGGGYTIRNVARAWTYETSILCGVQLDEQLPYNDYFEFYGPEYRLDVPANNMDNQNTPKYLGELKAKIIDHLRSMPHAPSAQMQDVPRDEDSDGEDEDDEARENADIRITERMRDARVVRDNELSDSEDE</sequence>
<evidence type="ECO:0000256" key="8">
    <source>
        <dbReference type="ARBA" id="ARBA00023242"/>
    </source>
</evidence>
<name>A0A4P9Z487_9FUNG</name>
<keyword evidence="5" id="KW-0156">Chromatin regulator</keyword>
<evidence type="ECO:0000256" key="4">
    <source>
        <dbReference type="ARBA" id="ARBA00022801"/>
    </source>
</evidence>
<keyword evidence="16" id="KW-1185">Reference proteome</keyword>
<evidence type="ECO:0000256" key="12">
    <source>
        <dbReference type="PIRSR" id="PIRSR037913-3"/>
    </source>
</evidence>
<evidence type="ECO:0000259" key="14">
    <source>
        <dbReference type="Pfam" id="PF00850"/>
    </source>
</evidence>
<dbReference type="SUPFAM" id="SSF52768">
    <property type="entry name" value="Arginase/deacetylase"/>
    <property type="match status" value="1"/>
</dbReference>
<dbReference type="InterPro" id="IPR023696">
    <property type="entry name" value="Ureohydrolase_dom_sf"/>
</dbReference>
<dbReference type="PANTHER" id="PTHR10625">
    <property type="entry name" value="HISTONE DEACETYLASE HDAC1-RELATED"/>
    <property type="match status" value="1"/>
</dbReference>
<dbReference type="AlphaFoldDB" id="A0A4P9Z487"/>
<dbReference type="Gene3D" id="3.40.800.20">
    <property type="entry name" value="Histone deacetylase domain"/>
    <property type="match status" value="1"/>
</dbReference>
<feature type="binding site" evidence="11">
    <location>
        <position position="302"/>
    </location>
    <ligand>
        <name>substrate</name>
    </ligand>
</feature>
<dbReference type="InterPro" id="IPR000286">
    <property type="entry name" value="HDACs"/>
</dbReference>
<dbReference type="InterPro" id="IPR023801">
    <property type="entry name" value="His_deacetylse_dom"/>
</dbReference>
<dbReference type="GO" id="GO:0141221">
    <property type="term" value="F:histone deacetylase activity, hydrolytic mechanism"/>
    <property type="evidence" value="ECO:0007669"/>
    <property type="project" value="UniProtKB-EC"/>
</dbReference>
<dbReference type="PRINTS" id="PR01270">
    <property type="entry name" value="HDASUPER"/>
</dbReference>
<dbReference type="PANTHER" id="PTHR10625:SF2">
    <property type="entry name" value="HISTONE DEACETYLASE"/>
    <property type="match status" value="1"/>
</dbReference>
<comment type="similarity">
    <text evidence="9">Belongs to the histone deacetylase family. HD Type 1 subfamily.</text>
</comment>
<protein>
    <recommendedName>
        <fullName evidence="2">histone deacetylase</fullName>
        <ecNumber evidence="2">3.5.1.98</ecNumber>
    </recommendedName>
</protein>
<dbReference type="PRINTS" id="PR01271">
    <property type="entry name" value="HISDACETLASE"/>
</dbReference>
<keyword evidence="8" id="KW-0539">Nucleus</keyword>
<dbReference type="Proteomes" id="UP000278143">
    <property type="component" value="Unassembled WGS sequence"/>
</dbReference>